<evidence type="ECO:0000256" key="2">
    <source>
        <dbReference type="ARBA" id="ARBA00022490"/>
    </source>
</evidence>
<proteinExistence type="inferred from homology"/>
<evidence type="ECO:0000256" key="9">
    <source>
        <dbReference type="ARBA" id="ARBA00023242"/>
    </source>
</evidence>
<comment type="function">
    <text evidence="10">Broad-specificity nucleoside monophosphate (NMP) kinase that catalyzes the reversible transfer of the terminal phosphate group between nucleoside triphosphates and monophosphates. Has also ATPase activity. Involved in the late cytoplasmic maturation steps of the 40S ribosomal particles, specifically 18S rRNA maturation. While NMP activity is not required for ribosome maturation, ATPase activity is. Associates transiently with small ribosomal subunit protein uS11. ATP hydrolysis breaks the interaction with uS11. May temporarily remove uS11 from the ribosome to enable a conformational change of the ribosomal RNA that is needed for the final maturation step of the small ribosomal subunit. Its NMP activity may have a role in nuclear energy homeostasis.</text>
</comment>
<dbReference type="GO" id="GO:0004017">
    <property type="term" value="F:AMP kinase activity"/>
    <property type="evidence" value="ECO:0007669"/>
    <property type="project" value="UniProtKB-UniRule"/>
</dbReference>
<feature type="binding site" evidence="10">
    <location>
        <position position="20"/>
    </location>
    <ligand>
        <name>ATP</name>
        <dbReference type="ChEBI" id="CHEBI:30616"/>
    </ligand>
</feature>
<dbReference type="Proteomes" id="UP001515480">
    <property type="component" value="Unassembled WGS sequence"/>
</dbReference>
<dbReference type="GO" id="GO:0042274">
    <property type="term" value="P:ribosomal small subunit biogenesis"/>
    <property type="evidence" value="ECO:0007669"/>
    <property type="project" value="UniProtKB-UniRule"/>
</dbReference>
<dbReference type="GO" id="GO:0006364">
    <property type="term" value="P:rRNA processing"/>
    <property type="evidence" value="ECO:0007669"/>
    <property type="project" value="UniProtKB-KW"/>
</dbReference>
<keyword evidence="6 10" id="KW-0547">Nucleotide-binding</keyword>
<dbReference type="PANTHER" id="PTHR12595:SF0">
    <property type="entry name" value="ADENYLATE KINASE ISOENZYME 6"/>
    <property type="match status" value="1"/>
</dbReference>
<dbReference type="HAMAP" id="MF_00039">
    <property type="entry name" value="Adenylate_kinase_AK6"/>
    <property type="match status" value="1"/>
</dbReference>
<reference evidence="11 12" key="1">
    <citation type="journal article" date="2024" name="Science">
        <title>Giant polyketide synthase enzymes in the biosynthesis of giant marine polyether toxins.</title>
        <authorList>
            <person name="Fallon T.R."/>
            <person name="Shende V.V."/>
            <person name="Wierzbicki I.H."/>
            <person name="Pendleton A.L."/>
            <person name="Watervoot N.F."/>
            <person name="Auber R.P."/>
            <person name="Gonzalez D.J."/>
            <person name="Wisecaver J.H."/>
            <person name="Moore B.S."/>
        </authorList>
    </citation>
    <scope>NUCLEOTIDE SEQUENCE [LARGE SCALE GENOMIC DNA]</scope>
    <source>
        <strain evidence="11 12">12B1</strain>
    </source>
</reference>
<evidence type="ECO:0000256" key="3">
    <source>
        <dbReference type="ARBA" id="ARBA00022517"/>
    </source>
</evidence>
<keyword evidence="7 10" id="KW-0418">Kinase</keyword>
<accession>A0AB34JTR5</accession>
<comment type="catalytic activity">
    <reaction evidence="1 10">
        <text>AMP + ATP = 2 ADP</text>
        <dbReference type="Rhea" id="RHEA:12973"/>
        <dbReference type="ChEBI" id="CHEBI:30616"/>
        <dbReference type="ChEBI" id="CHEBI:456215"/>
        <dbReference type="ChEBI" id="CHEBI:456216"/>
        <dbReference type="EC" id="2.7.4.3"/>
    </reaction>
</comment>
<comment type="similarity">
    <text evidence="10">Belongs to the adenylate kinase family. AK6 subfamily.</text>
</comment>
<feature type="binding site" evidence="10">
    <location>
        <position position="18"/>
    </location>
    <ligand>
        <name>ATP</name>
        <dbReference type="ChEBI" id="CHEBI:30616"/>
    </ligand>
</feature>
<comment type="catalytic activity">
    <reaction evidence="10">
        <text>ATP + H2O = ADP + phosphate + H(+)</text>
        <dbReference type="Rhea" id="RHEA:13065"/>
        <dbReference type="ChEBI" id="CHEBI:15377"/>
        <dbReference type="ChEBI" id="CHEBI:15378"/>
        <dbReference type="ChEBI" id="CHEBI:30616"/>
        <dbReference type="ChEBI" id="CHEBI:43474"/>
        <dbReference type="ChEBI" id="CHEBI:456216"/>
    </reaction>
</comment>
<dbReference type="EC" id="2.7.4.3" evidence="10"/>
<keyword evidence="9 10" id="KW-0539">Nucleus</keyword>
<comment type="caution">
    <text evidence="11">The sequence shown here is derived from an EMBL/GenBank/DDBJ whole genome shotgun (WGS) entry which is preliminary data.</text>
</comment>
<feature type="binding site" evidence="10">
    <location>
        <position position="16"/>
    </location>
    <ligand>
        <name>ATP</name>
        <dbReference type="ChEBI" id="CHEBI:30616"/>
    </ligand>
</feature>
<evidence type="ECO:0000256" key="10">
    <source>
        <dbReference type="HAMAP-Rule" id="MF_03173"/>
    </source>
</evidence>
<evidence type="ECO:0000313" key="11">
    <source>
        <dbReference type="EMBL" id="KAL1524351.1"/>
    </source>
</evidence>
<keyword evidence="3 10" id="KW-0690">Ribosome biogenesis</keyword>
<dbReference type="InterPro" id="IPR020618">
    <property type="entry name" value="Adenyl_kinase_AK6"/>
</dbReference>
<dbReference type="PANTHER" id="PTHR12595">
    <property type="entry name" value="POS9-ACTIVATING FACTOR FAP7-RELATED"/>
    <property type="match status" value="1"/>
</dbReference>
<dbReference type="GO" id="GO:0016887">
    <property type="term" value="F:ATP hydrolysis activity"/>
    <property type="evidence" value="ECO:0007669"/>
    <property type="project" value="UniProtKB-UniRule"/>
</dbReference>
<name>A0AB34JTR5_PRYPA</name>
<dbReference type="Gene3D" id="3.40.50.300">
    <property type="entry name" value="P-loop containing nucleotide triphosphate hydrolases"/>
    <property type="match status" value="1"/>
</dbReference>
<keyword evidence="2 10" id="KW-0963">Cytoplasm</keyword>
<dbReference type="InterPro" id="IPR027417">
    <property type="entry name" value="P-loop_NTPase"/>
</dbReference>
<dbReference type="AlphaFoldDB" id="A0AB34JTR5"/>
<dbReference type="SUPFAM" id="SSF52540">
    <property type="entry name" value="P-loop containing nucleoside triphosphate hydrolases"/>
    <property type="match status" value="1"/>
</dbReference>
<comment type="subcellular location">
    <subcellularLocation>
        <location evidence="10">Cytoplasm</location>
    </subcellularLocation>
    <subcellularLocation>
        <location evidence="10">Nucleus</location>
    </subcellularLocation>
</comment>
<dbReference type="GO" id="GO:0005737">
    <property type="term" value="C:cytoplasm"/>
    <property type="evidence" value="ECO:0007669"/>
    <property type="project" value="UniProtKB-SubCell"/>
</dbReference>
<feature type="region of interest" description="LID" evidence="10">
    <location>
        <begin position="112"/>
        <end position="122"/>
    </location>
</feature>
<feature type="binding site" evidence="10">
    <location>
        <position position="113"/>
    </location>
    <ligand>
        <name>ATP</name>
        <dbReference type="ChEBI" id="CHEBI:30616"/>
    </ligand>
</feature>
<evidence type="ECO:0000256" key="4">
    <source>
        <dbReference type="ARBA" id="ARBA00022552"/>
    </source>
</evidence>
<feature type="region of interest" description="NMPbind" evidence="10">
    <location>
        <begin position="37"/>
        <end position="60"/>
    </location>
</feature>
<comment type="caution">
    <text evidence="10">Lacks conserved residue(s) required for the propagation of feature annotation.</text>
</comment>
<keyword evidence="5 10" id="KW-0808">Transferase</keyword>
<evidence type="ECO:0000256" key="6">
    <source>
        <dbReference type="ARBA" id="ARBA00022741"/>
    </source>
</evidence>
<evidence type="ECO:0000256" key="1">
    <source>
        <dbReference type="ARBA" id="ARBA00000582"/>
    </source>
</evidence>
<dbReference type="FunFam" id="3.40.50.300:FF:000372">
    <property type="entry name" value="Adenylate kinase isoenzyme 6 homolog"/>
    <property type="match status" value="1"/>
</dbReference>
<dbReference type="GO" id="GO:0005524">
    <property type="term" value="F:ATP binding"/>
    <property type="evidence" value="ECO:0007669"/>
    <property type="project" value="UniProtKB-KW"/>
</dbReference>
<protein>
    <recommendedName>
        <fullName evidence="10">Adenylate kinase isoenzyme 6 homolog</fullName>
        <shortName evidence="10">AK6</shortName>
        <ecNumber evidence="10">2.7.4.3</ecNumber>
    </recommendedName>
    <alternativeName>
        <fullName evidence="10">Dual activity adenylate kinase/ATPase</fullName>
        <shortName evidence="10">AK/ATPase</shortName>
    </alternativeName>
</protein>
<evidence type="ECO:0000256" key="8">
    <source>
        <dbReference type="ARBA" id="ARBA00022840"/>
    </source>
</evidence>
<dbReference type="GO" id="GO:0005634">
    <property type="term" value="C:nucleus"/>
    <property type="evidence" value="ECO:0007669"/>
    <property type="project" value="UniProtKB-SubCell"/>
</dbReference>
<sequence>METRRLPNILITGTPGTGKSTTAHLLQEKVAGLTHIEIGKLVKEQHLHNGWDEEYQSYILDEDRICDAIEDQMDAGGVVVDYHGADLFPERWFDLVLVLRSDNSVLYQRLENRGYAPRKLTENVDAEIMQVVLDEAKEAYREEIVVELRSNTLEDLESNVERAAAWVQQWCHSSSSSPNAEGGL</sequence>
<dbReference type="EMBL" id="JBGBPQ010000005">
    <property type="protein sequence ID" value="KAL1524351.1"/>
    <property type="molecule type" value="Genomic_DNA"/>
</dbReference>
<dbReference type="Pfam" id="PF13238">
    <property type="entry name" value="AAA_18"/>
    <property type="match status" value="1"/>
</dbReference>
<evidence type="ECO:0000256" key="7">
    <source>
        <dbReference type="ARBA" id="ARBA00022777"/>
    </source>
</evidence>
<evidence type="ECO:0000313" key="12">
    <source>
        <dbReference type="Proteomes" id="UP001515480"/>
    </source>
</evidence>
<organism evidence="11 12">
    <name type="scientific">Prymnesium parvum</name>
    <name type="common">Toxic golden alga</name>
    <dbReference type="NCBI Taxonomy" id="97485"/>
    <lineage>
        <taxon>Eukaryota</taxon>
        <taxon>Haptista</taxon>
        <taxon>Haptophyta</taxon>
        <taxon>Prymnesiophyceae</taxon>
        <taxon>Prymnesiales</taxon>
        <taxon>Prymnesiaceae</taxon>
        <taxon>Prymnesium</taxon>
    </lineage>
</organism>
<gene>
    <name evidence="11" type="ORF">AB1Y20_019249</name>
</gene>
<evidence type="ECO:0000256" key="5">
    <source>
        <dbReference type="ARBA" id="ARBA00022679"/>
    </source>
</evidence>
<feature type="binding site" evidence="10">
    <location>
        <position position="21"/>
    </location>
    <ligand>
        <name>ATP</name>
        <dbReference type="ChEBI" id="CHEBI:30616"/>
    </ligand>
</feature>
<keyword evidence="12" id="KW-1185">Reference proteome</keyword>
<feature type="binding site" evidence="10">
    <location>
        <position position="19"/>
    </location>
    <ligand>
        <name>ATP</name>
        <dbReference type="ChEBI" id="CHEBI:30616"/>
    </ligand>
</feature>
<comment type="subunit">
    <text evidence="10">Interacts with small ribosomal subunit protein uS11. Not a structural component of 43S pre-ribosomes, but transiently interacts with them by binding to uS11.</text>
</comment>
<keyword evidence="8 10" id="KW-0067">ATP-binding</keyword>
<keyword evidence="4 10" id="KW-0698">rRNA processing</keyword>